<dbReference type="AlphaFoldDB" id="A0AAW6RLH1"/>
<name>A0AAW6RLH1_9BURK</name>
<organism evidence="3 4">
    <name type="scientific">Ottowia cancrivicina</name>
    <dbReference type="NCBI Taxonomy" id="3040346"/>
    <lineage>
        <taxon>Bacteria</taxon>
        <taxon>Pseudomonadati</taxon>
        <taxon>Pseudomonadota</taxon>
        <taxon>Betaproteobacteria</taxon>
        <taxon>Burkholderiales</taxon>
        <taxon>Comamonadaceae</taxon>
        <taxon>Ottowia</taxon>
    </lineage>
</organism>
<dbReference type="Pfam" id="PF00578">
    <property type="entry name" value="AhpC-TSA"/>
    <property type="match status" value="1"/>
</dbReference>
<evidence type="ECO:0000259" key="2">
    <source>
        <dbReference type="PROSITE" id="PS51352"/>
    </source>
</evidence>
<comment type="caution">
    <text evidence="3">The sequence shown here is derived from an EMBL/GenBank/DDBJ whole genome shotgun (WGS) entry which is preliminary data.</text>
</comment>
<dbReference type="SUPFAM" id="SSF52833">
    <property type="entry name" value="Thioredoxin-like"/>
    <property type="match status" value="1"/>
</dbReference>
<protein>
    <submittedName>
        <fullName evidence="3">TlpA disulfide reductase family protein</fullName>
    </submittedName>
</protein>
<dbReference type="EMBL" id="JARVII010000033">
    <property type="protein sequence ID" value="MDG9700385.1"/>
    <property type="molecule type" value="Genomic_DNA"/>
</dbReference>
<dbReference type="PROSITE" id="PS51352">
    <property type="entry name" value="THIOREDOXIN_2"/>
    <property type="match status" value="1"/>
</dbReference>
<feature type="domain" description="Thioredoxin" evidence="2">
    <location>
        <begin position="19"/>
        <end position="168"/>
    </location>
</feature>
<evidence type="ECO:0000313" key="3">
    <source>
        <dbReference type="EMBL" id="MDG9700385.1"/>
    </source>
</evidence>
<evidence type="ECO:0000256" key="1">
    <source>
        <dbReference type="SAM" id="SignalP"/>
    </source>
</evidence>
<reference evidence="3 4" key="1">
    <citation type="submission" date="2023-04" db="EMBL/GenBank/DDBJ databases">
        <title>Ottowia paracancer sp. nov., isolated from human stomach.</title>
        <authorList>
            <person name="Song Y."/>
        </authorList>
    </citation>
    <scope>NUCLEOTIDE SEQUENCE [LARGE SCALE GENOMIC DNA]</scope>
    <source>
        <strain evidence="3 4">10c7w1</strain>
    </source>
</reference>
<dbReference type="InterPro" id="IPR000866">
    <property type="entry name" value="AhpC/TSA"/>
</dbReference>
<dbReference type="GO" id="GO:0016209">
    <property type="term" value="F:antioxidant activity"/>
    <property type="evidence" value="ECO:0007669"/>
    <property type="project" value="InterPro"/>
</dbReference>
<accession>A0AAW6RLH1</accession>
<evidence type="ECO:0000313" key="4">
    <source>
        <dbReference type="Proteomes" id="UP001237156"/>
    </source>
</evidence>
<sequence length="174" mass="18409">MPFPFTRALMRLLFTALALSAALTARAQALEPLPDDWDFTLPSLDGGRFITASQEPGPLLINFWSVDCAPCLAEMPLLQQLADGPSGWRVLLVTADTPAAAARAMQRVGSTLPVARGGKGLTALMRAAGNTRGALPFTVLMTNGRPCARHAGQLDQQTLPALLAQCPHAAAPQR</sequence>
<keyword evidence="1" id="KW-0732">Signal</keyword>
<dbReference type="CDD" id="cd02966">
    <property type="entry name" value="TlpA_like_family"/>
    <property type="match status" value="1"/>
</dbReference>
<feature type="chain" id="PRO_5043891100" evidence="1">
    <location>
        <begin position="28"/>
        <end position="174"/>
    </location>
</feature>
<dbReference type="InterPro" id="IPR036249">
    <property type="entry name" value="Thioredoxin-like_sf"/>
</dbReference>
<dbReference type="InterPro" id="IPR013766">
    <property type="entry name" value="Thioredoxin_domain"/>
</dbReference>
<dbReference type="GO" id="GO:0016491">
    <property type="term" value="F:oxidoreductase activity"/>
    <property type="evidence" value="ECO:0007669"/>
    <property type="project" value="InterPro"/>
</dbReference>
<keyword evidence="4" id="KW-1185">Reference proteome</keyword>
<proteinExistence type="predicted"/>
<gene>
    <name evidence="3" type="ORF">QB898_11810</name>
</gene>
<dbReference type="Gene3D" id="3.40.30.10">
    <property type="entry name" value="Glutaredoxin"/>
    <property type="match status" value="1"/>
</dbReference>
<feature type="signal peptide" evidence="1">
    <location>
        <begin position="1"/>
        <end position="27"/>
    </location>
</feature>
<dbReference type="RefSeq" id="WP_172674031.1">
    <property type="nucleotide sequence ID" value="NZ_JARVII010000033.1"/>
</dbReference>
<dbReference type="Proteomes" id="UP001237156">
    <property type="component" value="Unassembled WGS sequence"/>
</dbReference>